<evidence type="ECO:0000313" key="2">
    <source>
        <dbReference type="Proteomes" id="UP000252586"/>
    </source>
</evidence>
<dbReference type="AlphaFoldDB" id="A0A366D6S9"/>
<proteinExistence type="predicted"/>
<organism evidence="1 2">
    <name type="scientific">Nocardia puris</name>
    <dbReference type="NCBI Taxonomy" id="208602"/>
    <lineage>
        <taxon>Bacteria</taxon>
        <taxon>Bacillati</taxon>
        <taxon>Actinomycetota</taxon>
        <taxon>Actinomycetes</taxon>
        <taxon>Mycobacteriales</taxon>
        <taxon>Nocardiaceae</taxon>
        <taxon>Nocardia</taxon>
    </lineage>
</organism>
<sequence>MIDLVFVRVMGRRYRDGADMHWIRIEGTDEHVWAPDEVIRAWCPPPSPWGLSRHRGRNERIWRQSHYRTPWQLAVSEGLSETRIRQIVNEAADFYSHPPSD</sequence>
<accession>A0A366D6S9</accession>
<evidence type="ECO:0000313" key="1">
    <source>
        <dbReference type="EMBL" id="RBO85199.1"/>
    </source>
</evidence>
<dbReference type="OrthoDB" id="9926160at2"/>
<gene>
    <name evidence="1" type="ORF">DFR74_11547</name>
</gene>
<name>A0A366D6S9_9NOCA</name>
<dbReference type="RefSeq" id="WP_007633986.1">
    <property type="nucleotide sequence ID" value="NZ_CP107943.1"/>
</dbReference>
<dbReference type="EMBL" id="QNRE01000015">
    <property type="protein sequence ID" value="RBO85199.1"/>
    <property type="molecule type" value="Genomic_DNA"/>
</dbReference>
<keyword evidence="2" id="KW-1185">Reference proteome</keyword>
<comment type="caution">
    <text evidence="1">The sequence shown here is derived from an EMBL/GenBank/DDBJ whole genome shotgun (WGS) entry which is preliminary data.</text>
</comment>
<dbReference type="Proteomes" id="UP000252586">
    <property type="component" value="Unassembled WGS sequence"/>
</dbReference>
<reference evidence="1 2" key="1">
    <citation type="submission" date="2018-06" db="EMBL/GenBank/DDBJ databases">
        <title>Genomic Encyclopedia of Type Strains, Phase IV (KMG-IV): sequencing the most valuable type-strain genomes for metagenomic binning, comparative biology and taxonomic classification.</title>
        <authorList>
            <person name="Goeker M."/>
        </authorList>
    </citation>
    <scope>NUCLEOTIDE SEQUENCE [LARGE SCALE GENOMIC DNA]</scope>
    <source>
        <strain evidence="1 2">DSM 44599</strain>
    </source>
</reference>
<protein>
    <submittedName>
        <fullName evidence="1">Uncharacterized protein</fullName>
    </submittedName>
</protein>